<protein>
    <submittedName>
        <fullName evidence="4 5">Uncharacterized protein</fullName>
    </submittedName>
</protein>
<dbReference type="EMBL" id="GL385396">
    <property type="protein sequence ID" value="EJT79040.1"/>
    <property type="molecule type" value="Genomic_DNA"/>
</dbReference>
<reference evidence="5" key="4">
    <citation type="journal article" date="2015" name="G3 (Bethesda)">
        <title>Genome sequences of three phytopathogenic species of the Magnaporthaceae family of fungi.</title>
        <authorList>
            <person name="Okagaki L.H."/>
            <person name="Nunes C.C."/>
            <person name="Sailsbery J."/>
            <person name="Clay B."/>
            <person name="Brown D."/>
            <person name="John T."/>
            <person name="Oh Y."/>
            <person name="Young N."/>
            <person name="Fitzgerald M."/>
            <person name="Haas B.J."/>
            <person name="Zeng Q."/>
            <person name="Young S."/>
            <person name="Adiconis X."/>
            <person name="Fan L."/>
            <person name="Levin J.Z."/>
            <person name="Mitchell T.K."/>
            <person name="Okubara P.A."/>
            <person name="Farman M.L."/>
            <person name="Kohn L.M."/>
            <person name="Birren B."/>
            <person name="Ma L.-J."/>
            <person name="Dean R.A."/>
        </authorList>
    </citation>
    <scope>NUCLEOTIDE SEQUENCE</scope>
    <source>
        <strain evidence="5">R3-111a-1</strain>
    </source>
</reference>
<keyword evidence="2" id="KW-0812">Transmembrane</keyword>
<proteinExistence type="predicted"/>
<dbReference type="GeneID" id="20344587"/>
<reference evidence="6" key="1">
    <citation type="submission" date="2010-07" db="EMBL/GenBank/DDBJ databases">
        <title>The genome sequence of Gaeumannomyces graminis var. tritici strain R3-111a-1.</title>
        <authorList>
            <consortium name="The Broad Institute Genome Sequencing Platform"/>
            <person name="Ma L.-J."/>
            <person name="Dead R."/>
            <person name="Young S."/>
            <person name="Zeng Q."/>
            <person name="Koehrsen M."/>
            <person name="Alvarado L."/>
            <person name="Berlin A."/>
            <person name="Chapman S.B."/>
            <person name="Chen Z."/>
            <person name="Freedman E."/>
            <person name="Gellesch M."/>
            <person name="Goldberg J."/>
            <person name="Griggs A."/>
            <person name="Gujja S."/>
            <person name="Heilman E.R."/>
            <person name="Heiman D."/>
            <person name="Hepburn T."/>
            <person name="Howarth C."/>
            <person name="Jen D."/>
            <person name="Larson L."/>
            <person name="Mehta T."/>
            <person name="Neiman D."/>
            <person name="Pearson M."/>
            <person name="Roberts A."/>
            <person name="Saif S."/>
            <person name="Shea T."/>
            <person name="Shenoy N."/>
            <person name="Sisk P."/>
            <person name="Stolte C."/>
            <person name="Sykes S."/>
            <person name="Walk T."/>
            <person name="White J."/>
            <person name="Yandava C."/>
            <person name="Haas B."/>
            <person name="Nusbaum C."/>
            <person name="Birren B."/>
        </authorList>
    </citation>
    <scope>NUCLEOTIDE SEQUENCE [LARGE SCALE GENOMIC DNA]</scope>
    <source>
        <strain evidence="6">R3-111a-1</strain>
    </source>
</reference>
<feature type="region of interest" description="Disordered" evidence="1">
    <location>
        <begin position="243"/>
        <end position="276"/>
    </location>
</feature>
<dbReference type="RefSeq" id="XP_009220185.1">
    <property type="nucleotide sequence ID" value="XM_009221921.1"/>
</dbReference>
<feature type="compositionally biased region" description="Low complexity" evidence="1">
    <location>
        <begin position="182"/>
        <end position="192"/>
    </location>
</feature>
<gene>
    <name evidence="5" type="primary">20344587</name>
    <name evidence="4" type="ORF">GGTG_04129</name>
</gene>
<feature type="signal peptide" evidence="3">
    <location>
        <begin position="1"/>
        <end position="16"/>
    </location>
</feature>
<evidence type="ECO:0000313" key="6">
    <source>
        <dbReference type="Proteomes" id="UP000006039"/>
    </source>
</evidence>
<feature type="compositionally biased region" description="Polar residues" evidence="1">
    <location>
        <begin position="351"/>
        <end position="361"/>
    </location>
</feature>
<dbReference type="AlphaFoldDB" id="J3NS84"/>
<feature type="compositionally biased region" description="Low complexity" evidence="1">
    <location>
        <begin position="108"/>
        <end position="121"/>
    </location>
</feature>
<reference evidence="4" key="2">
    <citation type="submission" date="2010-07" db="EMBL/GenBank/DDBJ databases">
        <authorList>
            <consortium name="The Broad Institute Genome Sequencing Platform"/>
            <consortium name="Broad Institute Genome Sequencing Center for Infectious Disease"/>
            <person name="Ma L.-J."/>
            <person name="Dead R."/>
            <person name="Young S."/>
            <person name="Zeng Q."/>
            <person name="Koehrsen M."/>
            <person name="Alvarado L."/>
            <person name="Berlin A."/>
            <person name="Chapman S.B."/>
            <person name="Chen Z."/>
            <person name="Freedman E."/>
            <person name="Gellesch M."/>
            <person name="Goldberg J."/>
            <person name="Griggs A."/>
            <person name="Gujja S."/>
            <person name="Heilman E.R."/>
            <person name="Heiman D."/>
            <person name="Hepburn T."/>
            <person name="Howarth C."/>
            <person name="Jen D."/>
            <person name="Larson L."/>
            <person name="Mehta T."/>
            <person name="Neiman D."/>
            <person name="Pearson M."/>
            <person name="Roberts A."/>
            <person name="Saif S."/>
            <person name="Shea T."/>
            <person name="Shenoy N."/>
            <person name="Sisk P."/>
            <person name="Stolte C."/>
            <person name="Sykes S."/>
            <person name="Walk T."/>
            <person name="White J."/>
            <person name="Yandava C."/>
            <person name="Haas B."/>
            <person name="Nusbaum C."/>
            <person name="Birren B."/>
        </authorList>
    </citation>
    <scope>NUCLEOTIDE SEQUENCE</scope>
    <source>
        <strain evidence="4">R3-111a-1</strain>
    </source>
</reference>
<reference evidence="4" key="3">
    <citation type="submission" date="2010-09" db="EMBL/GenBank/DDBJ databases">
        <title>Annotation of Gaeumannomyces graminis var. tritici R3-111a-1.</title>
        <authorList>
            <consortium name="The Broad Institute Genome Sequencing Platform"/>
            <person name="Ma L.-J."/>
            <person name="Dead R."/>
            <person name="Young S.K."/>
            <person name="Zeng Q."/>
            <person name="Gargeya S."/>
            <person name="Fitzgerald M."/>
            <person name="Haas B."/>
            <person name="Abouelleil A."/>
            <person name="Alvarado L."/>
            <person name="Arachchi H.M."/>
            <person name="Berlin A."/>
            <person name="Brown A."/>
            <person name="Chapman S.B."/>
            <person name="Chen Z."/>
            <person name="Dunbar C."/>
            <person name="Freedman E."/>
            <person name="Gearin G."/>
            <person name="Gellesch M."/>
            <person name="Goldberg J."/>
            <person name="Griggs A."/>
            <person name="Gujja S."/>
            <person name="Heiman D."/>
            <person name="Howarth C."/>
            <person name="Larson L."/>
            <person name="Lui A."/>
            <person name="MacDonald P.J.P."/>
            <person name="Mehta T."/>
            <person name="Montmayeur A."/>
            <person name="Murphy C."/>
            <person name="Neiman D."/>
            <person name="Pearson M."/>
            <person name="Priest M."/>
            <person name="Roberts A."/>
            <person name="Saif S."/>
            <person name="Shea T."/>
            <person name="Shenoy N."/>
            <person name="Sisk P."/>
            <person name="Stolte C."/>
            <person name="Sykes S."/>
            <person name="Yandava C."/>
            <person name="Wortman J."/>
            <person name="Nusbaum C."/>
            <person name="Birren B."/>
        </authorList>
    </citation>
    <scope>NUCLEOTIDE SEQUENCE</scope>
    <source>
        <strain evidence="4">R3-111a-1</strain>
    </source>
</reference>
<organism evidence="4">
    <name type="scientific">Gaeumannomyces tritici (strain R3-111a-1)</name>
    <name type="common">Wheat and barley take-all root rot fungus</name>
    <name type="synonym">Gaeumannomyces graminis var. tritici</name>
    <dbReference type="NCBI Taxonomy" id="644352"/>
    <lineage>
        <taxon>Eukaryota</taxon>
        <taxon>Fungi</taxon>
        <taxon>Dikarya</taxon>
        <taxon>Ascomycota</taxon>
        <taxon>Pezizomycotina</taxon>
        <taxon>Sordariomycetes</taxon>
        <taxon>Sordariomycetidae</taxon>
        <taxon>Magnaporthales</taxon>
        <taxon>Magnaporthaceae</taxon>
        <taxon>Gaeumannomyces</taxon>
    </lineage>
</organism>
<feature type="compositionally biased region" description="Low complexity" evidence="1">
    <location>
        <begin position="135"/>
        <end position="148"/>
    </location>
</feature>
<feature type="transmembrane region" description="Helical" evidence="2">
    <location>
        <begin position="37"/>
        <end position="60"/>
    </location>
</feature>
<accession>J3NS84</accession>
<dbReference type="eggNOG" id="ENOG502RNCQ">
    <property type="taxonomic scope" value="Eukaryota"/>
</dbReference>
<evidence type="ECO:0000256" key="1">
    <source>
        <dbReference type="SAM" id="MobiDB-lite"/>
    </source>
</evidence>
<evidence type="ECO:0000256" key="2">
    <source>
        <dbReference type="SAM" id="Phobius"/>
    </source>
</evidence>
<feature type="region of interest" description="Disordered" evidence="1">
    <location>
        <begin position="70"/>
        <end position="148"/>
    </location>
</feature>
<keyword evidence="2" id="KW-0472">Membrane</keyword>
<feature type="region of interest" description="Disordered" evidence="1">
    <location>
        <begin position="165"/>
        <end position="215"/>
    </location>
</feature>
<dbReference type="EnsemblFungi" id="EJT79040">
    <property type="protein sequence ID" value="EJT79040"/>
    <property type="gene ID" value="GGTG_04129"/>
</dbReference>
<keyword evidence="2" id="KW-1133">Transmembrane helix</keyword>
<name>J3NS84_GAET3</name>
<evidence type="ECO:0000256" key="3">
    <source>
        <dbReference type="SAM" id="SignalP"/>
    </source>
</evidence>
<sequence>MGWALLKPWNLALVAAAVVLSGPLTVAAICTSFLSATLLVFLSGAILIHAAVASVCRVFFWPRASPPPAPSAAAPSVSTRGGGGSHARSLSSDAAAPRQPSPLLVIQGSGRSRASRGNSLSQRVTLPAANNADGSPSSTRSSSCSASSSAGSSYANGFPFGGSDNGGSASGHRQGMFGFGAGQASSAGGAASNRRRHSLIPPAGGPLDGNEGDTGDFYDDYDDGDEGSDGYCYYPDEIEHGGGGGGSWPSDFAPQLSLPSRLFHQGGGGGGDDVNPKIRLFQQQQQQQQYRYNHPQQLQLLTMLRSGGGQALPMSPNSSRRRASIGGVPSLLRAGGAGAGFGGGSAPTAAYATSRSGSSTPWKRARQTSEFGL</sequence>
<evidence type="ECO:0000313" key="4">
    <source>
        <dbReference type="EMBL" id="EJT79040.1"/>
    </source>
</evidence>
<dbReference type="VEuPathDB" id="FungiDB:GGTG_04129"/>
<keyword evidence="3" id="KW-0732">Signal</keyword>
<feature type="region of interest" description="Disordered" evidence="1">
    <location>
        <begin position="308"/>
        <end position="373"/>
    </location>
</feature>
<dbReference type="HOGENOM" id="CLU_877368_0_0_1"/>
<feature type="compositionally biased region" description="Gly residues" evidence="1">
    <location>
        <begin position="335"/>
        <end position="345"/>
    </location>
</feature>
<reference evidence="5" key="5">
    <citation type="submission" date="2018-04" db="UniProtKB">
        <authorList>
            <consortium name="EnsemblFungi"/>
        </authorList>
    </citation>
    <scope>IDENTIFICATION</scope>
    <source>
        <strain evidence="5">R3-111a-1</strain>
    </source>
</reference>
<feature type="chain" id="PRO_5015094393" evidence="3">
    <location>
        <begin position="17"/>
        <end position="373"/>
    </location>
</feature>
<evidence type="ECO:0000313" key="5">
    <source>
        <dbReference type="EnsemblFungi" id="EJT79040"/>
    </source>
</evidence>
<keyword evidence="6" id="KW-1185">Reference proteome</keyword>
<dbReference type="Proteomes" id="UP000006039">
    <property type="component" value="Unassembled WGS sequence"/>
</dbReference>